<gene>
    <name evidence="2" type="ORF">VFPPC_12979</name>
</gene>
<reference evidence="2 3" key="1">
    <citation type="journal article" date="2016" name="PLoS Pathog.">
        <title>Biosynthesis of antibiotic leucinostatins in bio-control fungus Purpureocillium lilacinum and their inhibition on phytophthora revealed by genome mining.</title>
        <authorList>
            <person name="Wang G."/>
            <person name="Liu Z."/>
            <person name="Lin R."/>
            <person name="Li E."/>
            <person name="Mao Z."/>
            <person name="Ling J."/>
            <person name="Yang Y."/>
            <person name="Yin W.B."/>
            <person name="Xie B."/>
        </authorList>
    </citation>
    <scope>NUCLEOTIDE SEQUENCE [LARGE SCALE GENOMIC DNA]</scope>
    <source>
        <strain evidence="2">170</strain>
    </source>
</reference>
<evidence type="ECO:0000256" key="1">
    <source>
        <dbReference type="SAM" id="MobiDB-lite"/>
    </source>
</evidence>
<dbReference type="GeneID" id="28854750"/>
<protein>
    <submittedName>
        <fullName evidence="2">Uncharacterized protein</fullName>
    </submittedName>
</protein>
<sequence length="197" mass="21393">MPDKLPPLPVAADHAAISNRLSMLFSARSSLVKKLVPPSSTPRNTSRHARPAEDEDILFGRPANQGVGYVSDKPDTKPQDKMLRGKLLGRRKVGGGESRSKVVESESDEEEGRGSLGKRKRPRKERGRACEVGDGDEHVEAVDADKDRGTGHGAEGYAVTEPQEKESQVQATSTSKRRKKAKKKKNKGKGKVEGGMD</sequence>
<proteinExistence type="predicted"/>
<dbReference type="KEGG" id="pchm:VFPPC_12979"/>
<feature type="compositionally biased region" description="Basic residues" evidence="1">
    <location>
        <begin position="116"/>
        <end position="126"/>
    </location>
</feature>
<evidence type="ECO:0000313" key="2">
    <source>
        <dbReference type="EMBL" id="OAQ73314.1"/>
    </source>
</evidence>
<dbReference type="EMBL" id="LSBJ02000001">
    <property type="protein sequence ID" value="OAQ73314.1"/>
    <property type="molecule type" value="Genomic_DNA"/>
</dbReference>
<dbReference type="OrthoDB" id="4941014at2759"/>
<dbReference type="RefSeq" id="XP_018149397.1">
    <property type="nucleotide sequence ID" value="XM_018290756.1"/>
</dbReference>
<feature type="compositionally biased region" description="Basic and acidic residues" evidence="1">
    <location>
        <begin position="72"/>
        <end position="83"/>
    </location>
</feature>
<organism evidence="2 3">
    <name type="scientific">Pochonia chlamydosporia 170</name>
    <dbReference type="NCBI Taxonomy" id="1380566"/>
    <lineage>
        <taxon>Eukaryota</taxon>
        <taxon>Fungi</taxon>
        <taxon>Dikarya</taxon>
        <taxon>Ascomycota</taxon>
        <taxon>Pezizomycotina</taxon>
        <taxon>Sordariomycetes</taxon>
        <taxon>Hypocreomycetidae</taxon>
        <taxon>Hypocreales</taxon>
        <taxon>Clavicipitaceae</taxon>
        <taxon>Pochonia</taxon>
    </lineage>
</organism>
<dbReference type="Proteomes" id="UP000078397">
    <property type="component" value="Unassembled WGS sequence"/>
</dbReference>
<feature type="compositionally biased region" description="Basic residues" evidence="1">
    <location>
        <begin position="175"/>
        <end position="189"/>
    </location>
</feature>
<comment type="caution">
    <text evidence="2">The sequence shown here is derived from an EMBL/GenBank/DDBJ whole genome shotgun (WGS) entry which is preliminary data.</text>
</comment>
<evidence type="ECO:0000313" key="3">
    <source>
        <dbReference type="Proteomes" id="UP000078397"/>
    </source>
</evidence>
<feature type="compositionally biased region" description="Basic and acidic residues" evidence="1">
    <location>
        <begin position="127"/>
        <end position="150"/>
    </location>
</feature>
<keyword evidence="3" id="KW-1185">Reference proteome</keyword>
<feature type="region of interest" description="Disordered" evidence="1">
    <location>
        <begin position="33"/>
        <end position="197"/>
    </location>
</feature>
<name>A0A179G658_METCM</name>
<accession>A0A179G658</accession>
<dbReference type="AlphaFoldDB" id="A0A179G658"/>